<dbReference type="GeneID" id="63816972"/>
<protein>
    <submittedName>
        <fullName evidence="1">Uncharacterized protein</fullName>
    </submittedName>
</protein>
<dbReference type="AlphaFoldDB" id="A0A2T5LT65"/>
<dbReference type="VEuPathDB" id="FungiDB:P175DRAFT_0533896"/>
<comment type="caution">
    <text evidence="1">The sequence shown here is derived from an EMBL/GenBank/DDBJ whole genome shotgun (WGS) entry which is preliminary data.</text>
</comment>
<evidence type="ECO:0000313" key="2">
    <source>
        <dbReference type="Proteomes" id="UP000244073"/>
    </source>
</evidence>
<evidence type="ECO:0000313" key="1">
    <source>
        <dbReference type="EMBL" id="PTU19461.1"/>
    </source>
</evidence>
<proteinExistence type="predicted"/>
<dbReference type="Proteomes" id="UP000244073">
    <property type="component" value="Unassembled WGS sequence"/>
</dbReference>
<dbReference type="EMBL" id="MSFN02000006">
    <property type="protein sequence ID" value="PTU19461.1"/>
    <property type="molecule type" value="Genomic_DNA"/>
</dbReference>
<reference evidence="1 2" key="1">
    <citation type="journal article" date="2018" name="Proc. Natl. Acad. Sci. U.S.A.">
        <title>Linking secondary metabolites to gene clusters through genome sequencing of six diverse Aspergillus species.</title>
        <authorList>
            <person name="Kaerboelling I."/>
            <person name="Vesth T.C."/>
            <person name="Frisvad J.C."/>
            <person name="Nybo J.L."/>
            <person name="Theobald S."/>
            <person name="Kuo A."/>
            <person name="Bowyer P."/>
            <person name="Matsuda Y."/>
            <person name="Mondo S."/>
            <person name="Lyhne E.K."/>
            <person name="Kogle M.E."/>
            <person name="Clum A."/>
            <person name="Lipzen A."/>
            <person name="Salamov A."/>
            <person name="Ngan C.Y."/>
            <person name="Daum C."/>
            <person name="Chiniquy J."/>
            <person name="Barry K."/>
            <person name="LaButti K."/>
            <person name="Haridas S."/>
            <person name="Simmons B.A."/>
            <person name="Magnuson J.K."/>
            <person name="Mortensen U.H."/>
            <person name="Larsen T.O."/>
            <person name="Grigoriev I.V."/>
            <person name="Baker S.E."/>
            <person name="Andersen M.R."/>
        </authorList>
    </citation>
    <scope>NUCLEOTIDE SEQUENCE [LARGE SCALE GENOMIC DNA]</scope>
    <source>
        <strain evidence="1 2">IBT 24754</strain>
    </source>
</reference>
<name>A0A2T5LT65_9EURO</name>
<accession>A0A2T5LT65</accession>
<organism evidence="1 2">
    <name type="scientific">Aspergillus ochraceoroseus IBT 24754</name>
    <dbReference type="NCBI Taxonomy" id="1392256"/>
    <lineage>
        <taxon>Eukaryota</taxon>
        <taxon>Fungi</taxon>
        <taxon>Dikarya</taxon>
        <taxon>Ascomycota</taxon>
        <taxon>Pezizomycotina</taxon>
        <taxon>Eurotiomycetes</taxon>
        <taxon>Eurotiomycetidae</taxon>
        <taxon>Eurotiales</taxon>
        <taxon>Aspergillaceae</taxon>
        <taxon>Aspergillus</taxon>
        <taxon>Aspergillus subgen. Nidulantes</taxon>
    </lineage>
</organism>
<sequence>MTTDENLRRQEENPHVSVEAIKNAASPVVDSAHRADGDEIILQARSHSVSSVTSSNIDGIRGRRVSAVNLNQRSGSSSGDVPWLCPIDRAEQEKARRNGVTGGCDWIDGAPSTNKNNPPKEVDITAAAAPILDWCAWGYSDIHRETVPLNISPWMLLSLCRAAIHNVLVG</sequence>
<dbReference type="RefSeq" id="XP_040750853.1">
    <property type="nucleotide sequence ID" value="XM_040900090.1"/>
</dbReference>
<gene>
    <name evidence="1" type="ORF">P175DRAFT_0533896</name>
</gene>